<dbReference type="STRING" id="1423775.FD03_GL002290"/>
<dbReference type="InterPro" id="IPR010998">
    <property type="entry name" value="Integrase_recombinase_N"/>
</dbReference>
<dbReference type="InterPro" id="IPR004107">
    <property type="entry name" value="Integrase_SAM-like_N"/>
</dbReference>
<keyword evidence="3" id="KW-0238">DNA-binding</keyword>
<name>A0A0R1KCU1_9LACO</name>
<dbReference type="PROSITE" id="PS51898">
    <property type="entry name" value="TYR_RECOMBINASE"/>
    <property type="match status" value="1"/>
</dbReference>
<dbReference type="Pfam" id="PF00589">
    <property type="entry name" value="Phage_integrase"/>
    <property type="match status" value="1"/>
</dbReference>
<keyword evidence="7" id="KW-1185">Reference proteome</keyword>
<dbReference type="GO" id="GO:0003677">
    <property type="term" value="F:DNA binding"/>
    <property type="evidence" value="ECO:0007669"/>
    <property type="project" value="UniProtKB-KW"/>
</dbReference>
<dbReference type="CDD" id="cd01189">
    <property type="entry name" value="INT_ICEBs1_C_like"/>
    <property type="match status" value="1"/>
</dbReference>
<dbReference type="InterPro" id="IPR028259">
    <property type="entry name" value="AP2-like_int_N"/>
</dbReference>
<dbReference type="SUPFAM" id="SSF56349">
    <property type="entry name" value="DNA breaking-rejoining enzymes"/>
    <property type="match status" value="1"/>
</dbReference>
<dbReference type="GO" id="GO:0015074">
    <property type="term" value="P:DNA integration"/>
    <property type="evidence" value="ECO:0007669"/>
    <property type="project" value="UniProtKB-KW"/>
</dbReference>
<dbReference type="RefSeq" id="WP_025024569.1">
    <property type="nucleotide sequence ID" value="NZ_AZDZ01000022.1"/>
</dbReference>
<dbReference type="Pfam" id="PF14657">
    <property type="entry name" value="Arm-DNA-bind_4"/>
    <property type="match status" value="1"/>
</dbReference>
<organism evidence="6 7">
    <name type="scientific">Companilactobacillus nodensis DSM 19682 = JCM 14932 = NBRC 107160</name>
    <dbReference type="NCBI Taxonomy" id="1423775"/>
    <lineage>
        <taxon>Bacteria</taxon>
        <taxon>Bacillati</taxon>
        <taxon>Bacillota</taxon>
        <taxon>Bacilli</taxon>
        <taxon>Lactobacillales</taxon>
        <taxon>Lactobacillaceae</taxon>
        <taxon>Companilactobacillus</taxon>
    </lineage>
</organism>
<evidence type="ECO:0000313" key="6">
    <source>
        <dbReference type="EMBL" id="KRK78516.1"/>
    </source>
</evidence>
<evidence type="ECO:0000259" key="5">
    <source>
        <dbReference type="PROSITE" id="PS51898"/>
    </source>
</evidence>
<dbReference type="AlphaFoldDB" id="A0A0R1KCU1"/>
<evidence type="ECO:0000256" key="4">
    <source>
        <dbReference type="ARBA" id="ARBA00023172"/>
    </source>
</evidence>
<evidence type="ECO:0000256" key="3">
    <source>
        <dbReference type="ARBA" id="ARBA00023125"/>
    </source>
</evidence>
<dbReference type="PATRIC" id="fig|1423775.4.peg.2329"/>
<feature type="domain" description="Tyr recombinase" evidence="5">
    <location>
        <begin position="164"/>
        <end position="365"/>
    </location>
</feature>
<dbReference type="PANTHER" id="PTHR30349">
    <property type="entry name" value="PHAGE INTEGRASE-RELATED"/>
    <property type="match status" value="1"/>
</dbReference>
<reference evidence="6 7" key="1">
    <citation type="journal article" date="2015" name="Genome Announc.">
        <title>Expanding the biotechnology potential of lactobacilli through comparative genomics of 213 strains and associated genera.</title>
        <authorList>
            <person name="Sun Z."/>
            <person name="Harris H.M."/>
            <person name="McCann A."/>
            <person name="Guo C."/>
            <person name="Argimon S."/>
            <person name="Zhang W."/>
            <person name="Yang X."/>
            <person name="Jeffery I.B."/>
            <person name="Cooney J.C."/>
            <person name="Kagawa T.F."/>
            <person name="Liu W."/>
            <person name="Song Y."/>
            <person name="Salvetti E."/>
            <person name="Wrobel A."/>
            <person name="Rasinkangas P."/>
            <person name="Parkhill J."/>
            <person name="Rea M.C."/>
            <person name="O'Sullivan O."/>
            <person name="Ritari J."/>
            <person name="Douillard F.P."/>
            <person name="Paul Ross R."/>
            <person name="Yang R."/>
            <person name="Briner A.E."/>
            <person name="Felis G.E."/>
            <person name="de Vos W.M."/>
            <person name="Barrangou R."/>
            <person name="Klaenhammer T.R."/>
            <person name="Caufield P.W."/>
            <person name="Cui Y."/>
            <person name="Zhang H."/>
            <person name="O'Toole P.W."/>
        </authorList>
    </citation>
    <scope>NUCLEOTIDE SEQUENCE [LARGE SCALE GENOMIC DNA]</scope>
    <source>
        <strain evidence="6 7">DSM 19682</strain>
    </source>
</reference>
<dbReference type="InterPro" id="IPR050090">
    <property type="entry name" value="Tyrosine_recombinase_XerCD"/>
</dbReference>
<dbReference type="Gene3D" id="1.10.443.10">
    <property type="entry name" value="Intergrase catalytic core"/>
    <property type="match status" value="1"/>
</dbReference>
<dbReference type="Proteomes" id="UP000051248">
    <property type="component" value="Unassembled WGS sequence"/>
</dbReference>
<evidence type="ECO:0000256" key="1">
    <source>
        <dbReference type="ARBA" id="ARBA00008857"/>
    </source>
</evidence>
<dbReference type="eggNOG" id="COG0582">
    <property type="taxonomic scope" value="Bacteria"/>
</dbReference>
<keyword evidence="4" id="KW-0233">DNA recombination</keyword>
<dbReference type="InterPro" id="IPR013762">
    <property type="entry name" value="Integrase-like_cat_sf"/>
</dbReference>
<accession>A0A0R1KCU1</accession>
<proteinExistence type="inferred from homology"/>
<dbReference type="EMBL" id="AZDZ01000022">
    <property type="protein sequence ID" value="KRK78516.1"/>
    <property type="molecule type" value="Genomic_DNA"/>
</dbReference>
<evidence type="ECO:0000256" key="2">
    <source>
        <dbReference type="ARBA" id="ARBA00022908"/>
    </source>
</evidence>
<protein>
    <submittedName>
        <fullName evidence="6">Phage-related integrase</fullName>
    </submittedName>
</protein>
<comment type="caution">
    <text evidence="6">The sequence shown here is derived from an EMBL/GenBank/DDBJ whole genome shotgun (WGS) entry which is preliminary data.</text>
</comment>
<dbReference type="Gene3D" id="1.10.150.130">
    <property type="match status" value="1"/>
</dbReference>
<dbReference type="OrthoDB" id="9803188at2"/>
<keyword evidence="2" id="KW-0229">DNA integration</keyword>
<dbReference type="InterPro" id="IPR002104">
    <property type="entry name" value="Integrase_catalytic"/>
</dbReference>
<evidence type="ECO:0000313" key="7">
    <source>
        <dbReference type="Proteomes" id="UP000051248"/>
    </source>
</evidence>
<dbReference type="Pfam" id="PF14659">
    <property type="entry name" value="Phage_int_SAM_3"/>
    <property type="match status" value="1"/>
</dbReference>
<dbReference type="PANTHER" id="PTHR30349:SF64">
    <property type="entry name" value="PROPHAGE INTEGRASE INTD-RELATED"/>
    <property type="match status" value="1"/>
</dbReference>
<dbReference type="GO" id="GO:0006310">
    <property type="term" value="P:DNA recombination"/>
    <property type="evidence" value="ECO:0007669"/>
    <property type="project" value="UniProtKB-KW"/>
</dbReference>
<dbReference type="InterPro" id="IPR011010">
    <property type="entry name" value="DNA_brk_join_enz"/>
</dbReference>
<sequence length="376" mass="43308">MEVYKRGKTWTYRVKYYDSEGKRKSISKSGFSTSKEAKIAGIDVETKHLQSGISKKENVSFVDYSKEWIETYKKGNITEHSYYIYSLIPVEIENHFKDTKLKDVTKMEYQKMLNTYGKTHVKESISKLNSRIRAIVQDAIQERIIYTDFTHGVTIASQKASKSEEAKYINENDAKALKSDCLKHASMNKMVNYEIIFSLMTGCRIGEVSGLTWDNVHFKKKTVYIKHGFDYSKVQDFKKVKTETSDREIAISNSLITILKQLKKEQQELFLKKGYRDEQNLVFKNSNFNIISDSAANQALSDKLKKLEIFPIITFHGLRHTHASILISHGVDIAYVSQRLGHKNIAITLSTYAHLLQNGKKEQEEKTNQILDKNLG</sequence>
<comment type="similarity">
    <text evidence="1">Belongs to the 'phage' integrase family.</text>
</comment>
<gene>
    <name evidence="6" type="ORF">FD03_GL002290</name>
</gene>